<organism evidence="2 3">
    <name type="scientific">Fusarium duplospermum</name>
    <dbReference type="NCBI Taxonomy" id="1325734"/>
    <lineage>
        <taxon>Eukaryota</taxon>
        <taxon>Fungi</taxon>
        <taxon>Dikarya</taxon>
        <taxon>Ascomycota</taxon>
        <taxon>Pezizomycotina</taxon>
        <taxon>Sordariomycetes</taxon>
        <taxon>Hypocreomycetidae</taxon>
        <taxon>Hypocreales</taxon>
        <taxon>Nectriaceae</taxon>
        <taxon>Fusarium</taxon>
        <taxon>Fusarium solani species complex</taxon>
    </lineage>
</organism>
<evidence type="ECO:0000256" key="1">
    <source>
        <dbReference type="SAM" id="MobiDB-lite"/>
    </source>
</evidence>
<feature type="compositionally biased region" description="Basic and acidic residues" evidence="1">
    <location>
        <begin position="48"/>
        <end position="60"/>
    </location>
</feature>
<evidence type="ECO:0000313" key="2">
    <source>
        <dbReference type="EMBL" id="RSL60655.1"/>
    </source>
</evidence>
<dbReference type="AlphaFoldDB" id="A0A428Q5S4"/>
<sequence length="60" mass="6741">MLLQIIEERNTAEDVLFSARNAPIDVKRSHKAVRQTPKPLKGQTTGDHQTDQDGRTRAEA</sequence>
<name>A0A428Q5S4_9HYPO</name>
<keyword evidence="3" id="KW-1185">Reference proteome</keyword>
<accession>A0A428Q5S4</accession>
<evidence type="ECO:0000313" key="3">
    <source>
        <dbReference type="Proteomes" id="UP000288168"/>
    </source>
</evidence>
<protein>
    <submittedName>
        <fullName evidence="2">Uncharacterized protein</fullName>
    </submittedName>
</protein>
<feature type="region of interest" description="Disordered" evidence="1">
    <location>
        <begin position="27"/>
        <end position="60"/>
    </location>
</feature>
<comment type="caution">
    <text evidence="2">The sequence shown here is derived from an EMBL/GenBank/DDBJ whole genome shotgun (WGS) entry which is preliminary data.</text>
</comment>
<gene>
    <name evidence="2" type="ORF">CEP54_006647</name>
</gene>
<proteinExistence type="predicted"/>
<dbReference type="Proteomes" id="UP000288168">
    <property type="component" value="Unassembled WGS sequence"/>
</dbReference>
<reference evidence="2 3" key="1">
    <citation type="submission" date="2017-06" db="EMBL/GenBank/DDBJ databases">
        <title>Comparative genomic analysis of Ambrosia Fusariam Clade fungi.</title>
        <authorList>
            <person name="Stajich J.E."/>
            <person name="Carrillo J."/>
            <person name="Kijimoto T."/>
            <person name="Eskalen A."/>
            <person name="O'Donnell K."/>
            <person name="Kasson M."/>
        </authorList>
    </citation>
    <scope>NUCLEOTIDE SEQUENCE [LARGE SCALE GENOMIC DNA]</scope>
    <source>
        <strain evidence="2 3">NRRL62584</strain>
    </source>
</reference>
<dbReference type="EMBL" id="NKCI01000057">
    <property type="protein sequence ID" value="RSL60655.1"/>
    <property type="molecule type" value="Genomic_DNA"/>
</dbReference>